<dbReference type="OrthoDB" id="27962at2759"/>
<accession>A0A3P6TX54</accession>
<reference evidence="1 2" key="1">
    <citation type="submission" date="2018-11" db="EMBL/GenBank/DDBJ databases">
        <authorList>
            <consortium name="Pathogen Informatics"/>
        </authorList>
    </citation>
    <scope>NUCLEOTIDE SEQUENCE [LARGE SCALE GENOMIC DNA]</scope>
</reference>
<organism evidence="1 2">
    <name type="scientific">Dibothriocephalus latus</name>
    <name type="common">Fish tapeworm</name>
    <name type="synonym">Diphyllobothrium latum</name>
    <dbReference type="NCBI Taxonomy" id="60516"/>
    <lineage>
        <taxon>Eukaryota</taxon>
        <taxon>Metazoa</taxon>
        <taxon>Spiralia</taxon>
        <taxon>Lophotrochozoa</taxon>
        <taxon>Platyhelminthes</taxon>
        <taxon>Cestoda</taxon>
        <taxon>Eucestoda</taxon>
        <taxon>Diphyllobothriidea</taxon>
        <taxon>Diphyllobothriidae</taxon>
        <taxon>Dibothriocephalus</taxon>
    </lineage>
</organism>
<keyword evidence="2" id="KW-1185">Reference proteome</keyword>
<dbReference type="EMBL" id="UYRU01044290">
    <property type="protein sequence ID" value="VDK86035.1"/>
    <property type="molecule type" value="Genomic_DNA"/>
</dbReference>
<gene>
    <name evidence="1" type="ORF">DILT_LOCUS3812</name>
</gene>
<protein>
    <submittedName>
        <fullName evidence="1">Uncharacterized protein</fullName>
    </submittedName>
</protein>
<dbReference type="Proteomes" id="UP000281553">
    <property type="component" value="Unassembled WGS sequence"/>
</dbReference>
<proteinExistence type="predicted"/>
<dbReference type="AlphaFoldDB" id="A0A3P6TX54"/>
<name>A0A3P6TX54_DIBLA</name>
<sequence length="366" mass="42169">MPLFISSKDTKGATKLMDALAEEMVPQGDAFLFERIHTLSQFYRRMRYRRKAAFLTFMLESNELHLRRVQQHRAAALLRPPARCIAYMKAKNEQFLYNQYCLRAYQLASSPVALRRTEEKVVFECRLMQSIPRPRTMDARTLVTYPSTLSVSPIILGWPAIQKEMLANAADRLRAYIKKEHEHLKDASWSQCTLLVGLLFSLLNGWHQELDEPHVTEYVETLKTLSSACPSDQLTPPPPSATLARSISWPHKNSVSSPPRTPVSPLAIEPLDGNWFQSDSDLRPLSDLVETPVTHLPLVSIFTSVYILKKMCKLEFLHLCREFIDLVCNDVGYIEVIFKNELPIELCLRDFVRLRISLYKYLSRLN</sequence>
<evidence type="ECO:0000313" key="1">
    <source>
        <dbReference type="EMBL" id="VDK86035.1"/>
    </source>
</evidence>
<evidence type="ECO:0000313" key="2">
    <source>
        <dbReference type="Proteomes" id="UP000281553"/>
    </source>
</evidence>